<dbReference type="InterPro" id="IPR012337">
    <property type="entry name" value="RNaseH-like_sf"/>
</dbReference>
<evidence type="ECO:0000313" key="4">
    <source>
        <dbReference type="EMBL" id="GJS84377.1"/>
    </source>
</evidence>
<feature type="compositionally biased region" description="Polar residues" evidence="1">
    <location>
        <begin position="823"/>
        <end position="835"/>
    </location>
</feature>
<evidence type="ECO:0000256" key="1">
    <source>
        <dbReference type="SAM" id="MobiDB-lite"/>
    </source>
</evidence>
<keyword evidence="5" id="KW-1185">Reference proteome</keyword>
<proteinExistence type="predicted"/>
<dbReference type="SUPFAM" id="SSF53098">
    <property type="entry name" value="Ribonuclease H-like"/>
    <property type="match status" value="1"/>
</dbReference>
<comment type="caution">
    <text evidence="4">The sequence shown here is derived from an EMBL/GenBank/DDBJ whole genome shotgun (WGS) entry which is preliminary data.</text>
</comment>
<dbReference type="InterPro" id="IPR025724">
    <property type="entry name" value="GAG-pre-integrase_dom"/>
</dbReference>
<reference evidence="4" key="1">
    <citation type="journal article" date="2022" name="Int. J. Mol. Sci.">
        <title>Draft Genome of Tanacetum Coccineum: Genomic Comparison of Closely Related Tanacetum-Family Plants.</title>
        <authorList>
            <person name="Yamashiro T."/>
            <person name="Shiraishi A."/>
            <person name="Nakayama K."/>
            <person name="Satake H."/>
        </authorList>
    </citation>
    <scope>NUCLEOTIDE SEQUENCE</scope>
</reference>
<name>A0ABQ4Z3E6_9ASTR</name>
<organism evidence="4 5">
    <name type="scientific">Tanacetum coccineum</name>
    <dbReference type="NCBI Taxonomy" id="301880"/>
    <lineage>
        <taxon>Eukaryota</taxon>
        <taxon>Viridiplantae</taxon>
        <taxon>Streptophyta</taxon>
        <taxon>Embryophyta</taxon>
        <taxon>Tracheophyta</taxon>
        <taxon>Spermatophyta</taxon>
        <taxon>Magnoliopsida</taxon>
        <taxon>eudicotyledons</taxon>
        <taxon>Gunneridae</taxon>
        <taxon>Pentapetalae</taxon>
        <taxon>asterids</taxon>
        <taxon>campanulids</taxon>
        <taxon>Asterales</taxon>
        <taxon>Asteraceae</taxon>
        <taxon>Asteroideae</taxon>
        <taxon>Anthemideae</taxon>
        <taxon>Anthemidinae</taxon>
        <taxon>Tanacetum</taxon>
    </lineage>
</organism>
<gene>
    <name evidence="4" type="ORF">Tco_0750918</name>
</gene>
<accession>A0ABQ4Z3E6</accession>
<dbReference type="Gene3D" id="3.30.420.10">
    <property type="entry name" value="Ribonuclease H-like superfamily/Ribonuclease H"/>
    <property type="match status" value="1"/>
</dbReference>
<dbReference type="EMBL" id="BQNB010010969">
    <property type="protein sequence ID" value="GJS84377.1"/>
    <property type="molecule type" value="Genomic_DNA"/>
</dbReference>
<dbReference type="InterPro" id="IPR013103">
    <property type="entry name" value="RVT_2"/>
</dbReference>
<evidence type="ECO:0000313" key="5">
    <source>
        <dbReference type="Proteomes" id="UP001151760"/>
    </source>
</evidence>
<reference evidence="4" key="2">
    <citation type="submission" date="2022-01" db="EMBL/GenBank/DDBJ databases">
        <authorList>
            <person name="Yamashiro T."/>
            <person name="Shiraishi A."/>
            <person name="Satake H."/>
            <person name="Nakayama K."/>
        </authorList>
    </citation>
    <scope>NUCLEOTIDE SEQUENCE</scope>
</reference>
<feature type="domain" description="Reverse transcriptase Ty1/copia-type" evidence="2">
    <location>
        <begin position="399"/>
        <end position="472"/>
    </location>
</feature>
<evidence type="ECO:0000259" key="2">
    <source>
        <dbReference type="Pfam" id="PF07727"/>
    </source>
</evidence>
<dbReference type="Proteomes" id="UP001151760">
    <property type="component" value="Unassembled WGS sequence"/>
</dbReference>
<dbReference type="PANTHER" id="PTHR11439:SF495">
    <property type="entry name" value="REVERSE TRANSCRIPTASE, RNA-DEPENDENT DNA POLYMERASE-RELATED"/>
    <property type="match status" value="1"/>
</dbReference>
<sequence>MSILSPKFKFIDTEDLVILRAPRKNDVYSLDLKNIIPSGGITCLVAKATEDEAVLWHRRLGHVNFKNINKLVKDNLVRGLPSKTFKLDHSCVACRKGKQHRASCKKIEERTVREPLELLHMDLFGPVSVESINKKKYCLVAKTIEVKTTGCDHGTEFKNQLMNEFCAKKEIKREYTLPELTQKVLQKERIGLLLKAARHTPYEILMGRSPNISFMRPFGCSLTILNTLDHLGKFDASEDGYFGIHYYQYRTLPKLINEDQRMLFVRGKEENIYLQKKITCDQYFHSKYRLIPPPQSTGNTPTDSMIYPTDGVFSTNSFDAEEGGKEPKKVSQAIANECWVEAMQEEVFNSKLQRFEAIRLFLAFASFMGFTVYQMDVKSAFCMATSQHEACIKPQSMLMISSLDLPVSMVKDFEDLMQKEFKMSSMGELTFFLGLQVKQSNGGIFLSQDKYVKDILNKFDFRTIKPASTPIEAHKSLGKDEEGEDVDVHLYRSMIGCLMYLTASRPDIMFAVCLCARFQVTPKVSHLHAVKRIFRYLKHQPNLGLWYPKDSPFHLEAFSDSDYAGTNHDEKINFQELSISWQKTSFLAMQETNNCGYLLYRSRICSSCKLLCSDVEKTAQNADFYQIIDFLTGCSINYSLLVDPDLIGPWLQQFWATATLKQPRADTTLDYENGVDCFPEANYIGRCSRYSTGDARHISNVHLFLVSKVRSFVFEQAVSGIDRLMTLIPSVSLPSKVFTFMRKHSTKFSCRITPLTPSMLEVVTALAAEEEQSTSPHSRATIQGTGFLSDTVNSQGTAEIQRTADFQGTADPHDAASIPKSPNDYTPTDVSQTSGGDEGLLDTYALNREVRRLKKQTLSQAKQILKLKAKLKKLAQGSRRRFSTSFLDDTAIMMSCCYSWIWKEKSDETEEIIFEEKEASKILNFEEKQDLQAHFNQEVEHSGPYKLNLNSQHKPWKATNDEELLDKFKLSGLQKKKKEKELYDKVQASIKDSFKDFIPMDSEKERETLKEREAKRLLRKRKATISEEQPSKKPKLRTETIDELRNYLRVVDFEKSVHDKESLEGISMITELQVIDSPDGEYLIIHRENNHFRAFDTLWEILHVLDRQDLYHLYRVVDDYYEHIPPTGLGLMLLGDLNIIWETAESSDDDFWKDQEEWEIIRWRFHESSGVHTLEIEDGTNIHMLADRKISS</sequence>
<dbReference type="Pfam" id="PF13976">
    <property type="entry name" value="gag_pre-integrs"/>
    <property type="match status" value="1"/>
</dbReference>
<dbReference type="InterPro" id="IPR036397">
    <property type="entry name" value="RNaseH_sf"/>
</dbReference>
<feature type="region of interest" description="Disordered" evidence="1">
    <location>
        <begin position="806"/>
        <end position="839"/>
    </location>
</feature>
<dbReference type="PANTHER" id="PTHR11439">
    <property type="entry name" value="GAG-POL-RELATED RETROTRANSPOSON"/>
    <property type="match status" value="1"/>
</dbReference>
<protein>
    <submittedName>
        <fullName evidence="4">Ribonuclease H-like domain-containing protein</fullName>
    </submittedName>
</protein>
<dbReference type="Pfam" id="PF07727">
    <property type="entry name" value="RVT_2"/>
    <property type="match status" value="1"/>
</dbReference>
<feature type="domain" description="GAG-pre-integrase" evidence="3">
    <location>
        <begin position="27"/>
        <end position="99"/>
    </location>
</feature>
<evidence type="ECO:0000259" key="3">
    <source>
        <dbReference type="Pfam" id="PF13976"/>
    </source>
</evidence>